<feature type="repeat" description="ANK" evidence="3">
    <location>
        <begin position="514"/>
        <end position="546"/>
    </location>
</feature>
<dbReference type="InterPro" id="IPR002818">
    <property type="entry name" value="DJ-1/PfpI"/>
</dbReference>
<dbReference type="InterPro" id="IPR029062">
    <property type="entry name" value="Class_I_gatase-like"/>
</dbReference>
<feature type="repeat" description="ANK" evidence="3">
    <location>
        <begin position="328"/>
        <end position="360"/>
    </location>
</feature>
<dbReference type="Proteomes" id="UP000271624">
    <property type="component" value="Unassembled WGS sequence"/>
</dbReference>
<reference evidence="5" key="1">
    <citation type="submission" date="2018-12" db="EMBL/GenBank/DDBJ databases">
        <authorList>
            <person name="Will S."/>
            <person name="Neumann-Schaal M."/>
            <person name="Henke P."/>
        </authorList>
    </citation>
    <scope>NUCLEOTIDE SEQUENCE</scope>
    <source>
        <strain evidence="5">PCC 7102</strain>
    </source>
</reference>
<dbReference type="EMBL" id="RSCL01000018">
    <property type="protein sequence ID" value="RUT01843.1"/>
    <property type="molecule type" value="Genomic_DNA"/>
</dbReference>
<protein>
    <recommendedName>
        <fullName evidence="4">DJ-1/PfpI domain-containing protein</fullName>
    </recommendedName>
</protein>
<evidence type="ECO:0000256" key="2">
    <source>
        <dbReference type="ARBA" id="ARBA00023043"/>
    </source>
</evidence>
<evidence type="ECO:0000256" key="3">
    <source>
        <dbReference type="PROSITE-ProRule" id="PRU00023"/>
    </source>
</evidence>
<accession>A0A3S1CHV8</accession>
<proteinExistence type="predicted"/>
<keyword evidence="6" id="KW-1185">Reference proteome</keyword>
<dbReference type="Gene3D" id="1.25.40.20">
    <property type="entry name" value="Ankyrin repeat-containing domain"/>
    <property type="match status" value="2"/>
</dbReference>
<name>A0A3S1CHV8_9CYAN</name>
<dbReference type="PROSITE" id="PS50088">
    <property type="entry name" value="ANK_REPEAT"/>
    <property type="match status" value="6"/>
</dbReference>
<evidence type="ECO:0000256" key="1">
    <source>
        <dbReference type="ARBA" id="ARBA00022737"/>
    </source>
</evidence>
<dbReference type="SUPFAM" id="SSF52317">
    <property type="entry name" value="Class I glutamine amidotransferase-like"/>
    <property type="match status" value="1"/>
</dbReference>
<dbReference type="Gene3D" id="3.40.50.880">
    <property type="match status" value="1"/>
</dbReference>
<feature type="repeat" description="ANK" evidence="3">
    <location>
        <begin position="547"/>
        <end position="573"/>
    </location>
</feature>
<sequence>MGDMPLKGKKIGILVENEFIPEEIQHYQQRFTELGATVHLMSRLWDKKTLQFISDVDEIGKRIHQLEVSIDFKNVNLKDYAAVIMAANYTSVRLRHFETPKGKPINPEQARHAPAVEFFAKAMADRSIIKGALCHGLWILTPRPETLKGRKVICHEVVLADIINAGAVYTPSSTGVVVDDDLVTGRSGKDVALFVDTITQQIIETKRQPSVVVNPIKQLTMKKECQQPELALLAAVEANDLVTVSDLIKSGVNVNKRGPLHLTPLMIAAGYGYVQMTENLLKAGADVHVVDSSLGASALHKAAQGGVVDIARLLLQHGALINLQSAMIGNTPLIDAVWAKKPAMVKFLLDQGAIIDIQNRVKATVWDFIGDKPNWTAGGTIPEKENWGKLIRTYLEEREKRDKAAVKEQRLMLAVLNNDLATVKTLIAEGVDVDEKSPVVGSGDDGQTPLLVASFKGYTLIVRELLNAGANPRIGDYLMKANPAHKAAFSRHAEVIKLLVEHGQAELDAQGAYNGYTVLHDAVWHRSKETVQVLLDANVALDLRGHNGKTPLEMAITYGYSEIAELIREKMSE</sequence>
<dbReference type="OrthoDB" id="9800516at2"/>
<dbReference type="SUPFAM" id="SSF48403">
    <property type="entry name" value="Ankyrin repeat"/>
    <property type="match status" value="2"/>
</dbReference>
<feature type="repeat" description="ANK" evidence="3">
    <location>
        <begin position="294"/>
        <end position="326"/>
    </location>
</feature>
<feature type="repeat" description="ANK" evidence="3">
    <location>
        <begin position="260"/>
        <end position="292"/>
    </location>
</feature>
<dbReference type="PROSITE" id="PS50297">
    <property type="entry name" value="ANK_REP_REGION"/>
    <property type="match status" value="5"/>
</dbReference>
<comment type="caution">
    <text evidence="5">The sequence shown here is derived from an EMBL/GenBank/DDBJ whole genome shotgun (WGS) entry which is preliminary data.</text>
</comment>
<keyword evidence="2 3" id="KW-0040">ANK repeat</keyword>
<dbReference type="GO" id="GO:0085020">
    <property type="term" value="P:protein K6-linked ubiquitination"/>
    <property type="evidence" value="ECO:0007669"/>
    <property type="project" value="TreeGrafter"/>
</dbReference>
<evidence type="ECO:0000313" key="5">
    <source>
        <dbReference type="EMBL" id="RUT01843.1"/>
    </source>
</evidence>
<keyword evidence="1" id="KW-0677">Repeat</keyword>
<evidence type="ECO:0000313" key="6">
    <source>
        <dbReference type="Proteomes" id="UP000271624"/>
    </source>
</evidence>
<dbReference type="GO" id="GO:0004842">
    <property type="term" value="F:ubiquitin-protein transferase activity"/>
    <property type="evidence" value="ECO:0007669"/>
    <property type="project" value="TreeGrafter"/>
</dbReference>
<dbReference type="PANTHER" id="PTHR24171">
    <property type="entry name" value="ANKYRIN REPEAT DOMAIN-CONTAINING PROTEIN 39-RELATED"/>
    <property type="match status" value="1"/>
</dbReference>
<dbReference type="InterPro" id="IPR036770">
    <property type="entry name" value="Ankyrin_rpt-contain_sf"/>
</dbReference>
<gene>
    <name evidence="5" type="ORF">DSM106972_064660</name>
</gene>
<feature type="domain" description="DJ-1/PfpI" evidence="4">
    <location>
        <begin position="106"/>
        <end position="199"/>
    </location>
</feature>
<reference evidence="5" key="2">
    <citation type="journal article" date="2019" name="Genome Biol. Evol.">
        <title>Day and night: Metabolic profiles and evolutionary relationships of six axenic non-marine cyanobacteria.</title>
        <authorList>
            <person name="Will S.E."/>
            <person name="Henke P."/>
            <person name="Boedeker C."/>
            <person name="Huang S."/>
            <person name="Brinkmann H."/>
            <person name="Rohde M."/>
            <person name="Jarek M."/>
            <person name="Friedl T."/>
            <person name="Seufert S."/>
            <person name="Schumacher M."/>
            <person name="Overmann J."/>
            <person name="Neumann-Schaal M."/>
            <person name="Petersen J."/>
        </authorList>
    </citation>
    <scope>NUCLEOTIDE SEQUENCE [LARGE SCALE GENOMIC DNA]</scope>
    <source>
        <strain evidence="5">PCC 7102</strain>
    </source>
</reference>
<organism evidence="5 6">
    <name type="scientific">Dulcicalothrix desertica PCC 7102</name>
    <dbReference type="NCBI Taxonomy" id="232991"/>
    <lineage>
        <taxon>Bacteria</taxon>
        <taxon>Bacillati</taxon>
        <taxon>Cyanobacteriota</taxon>
        <taxon>Cyanophyceae</taxon>
        <taxon>Nostocales</taxon>
        <taxon>Calotrichaceae</taxon>
        <taxon>Dulcicalothrix</taxon>
    </lineage>
</organism>
<evidence type="ECO:0000259" key="4">
    <source>
        <dbReference type="Pfam" id="PF01965"/>
    </source>
</evidence>
<feature type="repeat" description="ANK" evidence="3">
    <location>
        <begin position="445"/>
        <end position="477"/>
    </location>
</feature>
<dbReference type="AlphaFoldDB" id="A0A3S1CHV8"/>
<dbReference type="Pfam" id="PF12796">
    <property type="entry name" value="Ank_2"/>
    <property type="match status" value="3"/>
</dbReference>
<dbReference type="SMART" id="SM00248">
    <property type="entry name" value="ANK"/>
    <property type="match status" value="9"/>
</dbReference>
<dbReference type="Pfam" id="PF01965">
    <property type="entry name" value="DJ-1_PfpI"/>
    <property type="match status" value="1"/>
</dbReference>
<dbReference type="InterPro" id="IPR002110">
    <property type="entry name" value="Ankyrin_rpt"/>
</dbReference>
<dbReference type="PANTHER" id="PTHR24171:SF8">
    <property type="entry name" value="BRCA1-ASSOCIATED RING DOMAIN PROTEIN 1"/>
    <property type="match status" value="1"/>
</dbReference>
<dbReference type="RefSeq" id="WP_127084651.1">
    <property type="nucleotide sequence ID" value="NZ_RSCL01000018.1"/>
</dbReference>